<keyword evidence="2" id="KW-1185">Reference proteome</keyword>
<sequence>MTFPLSRGDRIITATFNVTLHSLAQHISSILPRGKEGSGLRIGRMTVEKWKQGTHAIRNYCRLGTSAPRAFSDLSVGAIWVVPTTCSHLRASLRSLGVWAAEKPRQFFSDVLRGNVLTGGATSVCDDSMPEEFEDNAESVLDMLESTDCIGVGRPKHFRTLVIEEDWLLSFLKENMMSYLLENCVGLGDVFSRIGSRDGEIRESRIQKQKPVGIESVHWGLPGQDIYRTQGVQVHLER</sequence>
<evidence type="ECO:0000313" key="1">
    <source>
        <dbReference type="EMBL" id="KAH8999778.1"/>
    </source>
</evidence>
<comment type="caution">
    <text evidence="1">The sequence shown here is derived from an EMBL/GenBank/DDBJ whole genome shotgun (WGS) entry which is preliminary data.</text>
</comment>
<proteinExistence type="predicted"/>
<dbReference type="EMBL" id="JAKELL010000003">
    <property type="protein sequence ID" value="KAH8999778.1"/>
    <property type="molecule type" value="Genomic_DNA"/>
</dbReference>
<reference evidence="1" key="1">
    <citation type="submission" date="2022-01" db="EMBL/GenBank/DDBJ databases">
        <title>Comparative genomics reveals a dynamic genome evolution in the ectomycorrhizal milk-cap (Lactarius) mushrooms.</title>
        <authorList>
            <consortium name="DOE Joint Genome Institute"/>
            <person name="Lebreton A."/>
            <person name="Tang N."/>
            <person name="Kuo A."/>
            <person name="LaButti K."/>
            <person name="Drula E."/>
            <person name="Barry K."/>
            <person name="Clum A."/>
            <person name="Lipzen A."/>
            <person name="Mousain D."/>
            <person name="Ng V."/>
            <person name="Wang R."/>
            <person name="Wang X."/>
            <person name="Dai Y."/>
            <person name="Henrissat B."/>
            <person name="Grigoriev I.V."/>
            <person name="Guerin-Laguette A."/>
            <person name="Yu F."/>
            <person name="Martin F.M."/>
        </authorList>
    </citation>
    <scope>NUCLEOTIDE SEQUENCE</scope>
    <source>
        <strain evidence="1">QP</strain>
    </source>
</reference>
<gene>
    <name evidence="1" type="ORF">EDB92DRAFT_1812895</name>
</gene>
<dbReference type="AlphaFoldDB" id="A0AAD4LRP3"/>
<evidence type="ECO:0000313" key="2">
    <source>
        <dbReference type="Proteomes" id="UP001201163"/>
    </source>
</evidence>
<organism evidence="1 2">
    <name type="scientific">Lactarius akahatsu</name>
    <dbReference type="NCBI Taxonomy" id="416441"/>
    <lineage>
        <taxon>Eukaryota</taxon>
        <taxon>Fungi</taxon>
        <taxon>Dikarya</taxon>
        <taxon>Basidiomycota</taxon>
        <taxon>Agaricomycotina</taxon>
        <taxon>Agaricomycetes</taxon>
        <taxon>Russulales</taxon>
        <taxon>Russulaceae</taxon>
        <taxon>Lactarius</taxon>
    </lineage>
</organism>
<dbReference type="Proteomes" id="UP001201163">
    <property type="component" value="Unassembled WGS sequence"/>
</dbReference>
<name>A0AAD4LRP3_9AGAM</name>
<protein>
    <submittedName>
        <fullName evidence="1">Uncharacterized protein</fullName>
    </submittedName>
</protein>
<accession>A0AAD4LRP3</accession>